<feature type="coiled-coil region" evidence="1">
    <location>
        <begin position="317"/>
        <end position="358"/>
    </location>
</feature>
<feature type="region of interest" description="Disordered" evidence="2">
    <location>
        <begin position="667"/>
        <end position="741"/>
    </location>
</feature>
<name>A0A0F7SWZ0_PHARH</name>
<feature type="compositionally biased region" description="Low complexity" evidence="2">
    <location>
        <begin position="667"/>
        <end position="678"/>
    </location>
</feature>
<evidence type="ECO:0000256" key="1">
    <source>
        <dbReference type="SAM" id="Coils"/>
    </source>
</evidence>
<proteinExistence type="predicted"/>
<accession>A0A0F7SWZ0</accession>
<reference evidence="3" key="1">
    <citation type="submission" date="2014-08" db="EMBL/GenBank/DDBJ databases">
        <authorList>
            <person name="Sharma Rahul"/>
            <person name="Thines Marco"/>
        </authorList>
    </citation>
    <scope>NUCLEOTIDE SEQUENCE</scope>
</reference>
<feature type="coiled-coil region" evidence="1">
    <location>
        <begin position="215"/>
        <end position="253"/>
    </location>
</feature>
<evidence type="ECO:0000256" key="2">
    <source>
        <dbReference type="SAM" id="MobiDB-lite"/>
    </source>
</evidence>
<protein>
    <submittedName>
        <fullName evidence="3">Uncharacterized protein</fullName>
    </submittedName>
</protein>
<feature type="region of interest" description="Disordered" evidence="2">
    <location>
        <begin position="463"/>
        <end position="482"/>
    </location>
</feature>
<sequence>MNGPDAGGPTAALSLTRPTSPSDLSSLISQDFTCSSASETSFATSSSIATSISSGSSCLDLKSVQKPVSTTDDITTAMVVASLPVSAKATVASLTHLGRSRHRSKSSVGSRRDNRRGRSQLGSGSVSGSAGQRSFDTDEIKKMSRDELVKCLECERDDRNKLKSQVEELTTSQDVLHASNERLQMVINAHVQSEEEHEQERVRVELQMASKIAHIQKSNYQIARLRREKRELEKKYTEEVKNFESERQALYDNEQLLKTRCQTLASRQPVSELPSARTVNPPDSPSDRYSVGENAQLEAIQEADVPNGDLTLALDDRLNIETKMKTLEAAYQNIRETLKKNEEEVVNLKQINAEYQQEIVAYEYLLMERTISGKMQDTQLLSQSYSEQPGLSSRTTASSQPAEVGSYSSSRSLYAVHEEDKLSTTGVALDPDFADRSLSFSEGQEAIDKGMLDPEFKVTVADKPDTKDETGQGYAKREKKGRVPMEQTLDSVLIELGVKIEGATQGEVLGNFAVTGSGMDLAAELGRAEAGQEEGKLRNLGKGDDGEALLSELRNLRDANKALTLYCSKILDRILSIDGFEDVLSADNGKSLQGSVRRLIGTAQQKKTKSRPSLQNTSFRAAGEPVATTVSSLLPIDTTFSKPALLSSKKKSRASVDWRSFTSFFSPSSPSSTMFSSPVDTPSDEKSSICNLSIALKPIETSDPPSGRKLSKEEEREEEEDRVQRQHTSLLQRQLQDAEAKSSIFVAPDVEEETIGLSSSSDATVPAGQPSQQITTNVQEAWDDSANSSDLSFKSCGEPGCLGVGNCESGHVCGGVDSSFDSSRGP</sequence>
<feature type="compositionally biased region" description="Polar residues" evidence="2">
    <location>
        <begin position="120"/>
        <end position="134"/>
    </location>
</feature>
<dbReference type="PANTHER" id="PTHR38120">
    <property type="entry name" value="EXPRESSED PROTEIN"/>
    <property type="match status" value="1"/>
</dbReference>
<feature type="region of interest" description="Disordered" evidence="2">
    <location>
        <begin position="1"/>
        <end position="24"/>
    </location>
</feature>
<feature type="compositionally biased region" description="Polar residues" evidence="2">
    <location>
        <begin position="726"/>
        <end position="735"/>
    </location>
</feature>
<organism evidence="3">
    <name type="scientific">Phaffia rhodozyma</name>
    <name type="common">Yeast</name>
    <name type="synonym">Xanthophyllomyces dendrorhous</name>
    <dbReference type="NCBI Taxonomy" id="264483"/>
    <lineage>
        <taxon>Eukaryota</taxon>
        <taxon>Fungi</taxon>
        <taxon>Dikarya</taxon>
        <taxon>Basidiomycota</taxon>
        <taxon>Agaricomycotina</taxon>
        <taxon>Tremellomycetes</taxon>
        <taxon>Cystofilobasidiales</taxon>
        <taxon>Mrakiaceae</taxon>
        <taxon>Phaffia</taxon>
    </lineage>
</organism>
<dbReference type="AlphaFoldDB" id="A0A0F7SWZ0"/>
<feature type="region of interest" description="Disordered" evidence="2">
    <location>
        <begin position="94"/>
        <end position="139"/>
    </location>
</feature>
<feature type="region of interest" description="Disordered" evidence="2">
    <location>
        <begin position="268"/>
        <end position="289"/>
    </location>
</feature>
<dbReference type="EMBL" id="LN483166">
    <property type="protein sequence ID" value="CED84628.1"/>
    <property type="molecule type" value="Genomic_DNA"/>
</dbReference>
<dbReference type="PANTHER" id="PTHR38120:SF1">
    <property type="entry name" value="M PROTEIN, SEROTYPE 2.1"/>
    <property type="match status" value="1"/>
</dbReference>
<evidence type="ECO:0000313" key="3">
    <source>
        <dbReference type="EMBL" id="CED84628.1"/>
    </source>
</evidence>
<keyword evidence="1" id="KW-0175">Coiled coil</keyword>
<feature type="region of interest" description="Disordered" evidence="2">
    <location>
        <begin position="382"/>
        <end position="409"/>
    </location>
</feature>